<reference evidence="1" key="2">
    <citation type="journal article" date="2015" name="Data Brief">
        <title>Shoot transcriptome of the giant reed, Arundo donax.</title>
        <authorList>
            <person name="Barrero R.A."/>
            <person name="Guerrero F.D."/>
            <person name="Moolhuijzen P."/>
            <person name="Goolsby J.A."/>
            <person name="Tidwell J."/>
            <person name="Bellgard S.E."/>
            <person name="Bellgard M.I."/>
        </authorList>
    </citation>
    <scope>NUCLEOTIDE SEQUENCE</scope>
    <source>
        <tissue evidence="1">Shoot tissue taken approximately 20 cm above the soil surface</tissue>
    </source>
</reference>
<proteinExistence type="predicted"/>
<protein>
    <submittedName>
        <fullName evidence="1">Uncharacterized protein</fullName>
    </submittedName>
</protein>
<sequence>MHQHMFIYAFIDASIAIYTRNATPIKAIITSS</sequence>
<accession>A0A0A9E059</accession>
<organism evidence="1">
    <name type="scientific">Arundo donax</name>
    <name type="common">Giant reed</name>
    <name type="synonym">Donax arundinaceus</name>
    <dbReference type="NCBI Taxonomy" id="35708"/>
    <lineage>
        <taxon>Eukaryota</taxon>
        <taxon>Viridiplantae</taxon>
        <taxon>Streptophyta</taxon>
        <taxon>Embryophyta</taxon>
        <taxon>Tracheophyta</taxon>
        <taxon>Spermatophyta</taxon>
        <taxon>Magnoliopsida</taxon>
        <taxon>Liliopsida</taxon>
        <taxon>Poales</taxon>
        <taxon>Poaceae</taxon>
        <taxon>PACMAD clade</taxon>
        <taxon>Arundinoideae</taxon>
        <taxon>Arundineae</taxon>
        <taxon>Arundo</taxon>
    </lineage>
</organism>
<dbReference type="EMBL" id="GBRH01206585">
    <property type="protein sequence ID" value="JAD91310.1"/>
    <property type="molecule type" value="Transcribed_RNA"/>
</dbReference>
<dbReference type="AlphaFoldDB" id="A0A0A9E059"/>
<evidence type="ECO:0000313" key="1">
    <source>
        <dbReference type="EMBL" id="JAD91310.1"/>
    </source>
</evidence>
<name>A0A0A9E059_ARUDO</name>
<reference evidence="1" key="1">
    <citation type="submission" date="2014-09" db="EMBL/GenBank/DDBJ databases">
        <authorList>
            <person name="Magalhaes I.L.F."/>
            <person name="Oliveira U."/>
            <person name="Santos F.R."/>
            <person name="Vidigal T.H.D.A."/>
            <person name="Brescovit A.D."/>
            <person name="Santos A.J."/>
        </authorList>
    </citation>
    <scope>NUCLEOTIDE SEQUENCE</scope>
    <source>
        <tissue evidence="1">Shoot tissue taken approximately 20 cm above the soil surface</tissue>
    </source>
</reference>